<keyword evidence="3" id="KW-1185">Reference proteome</keyword>
<feature type="region of interest" description="Disordered" evidence="1">
    <location>
        <begin position="1"/>
        <end position="36"/>
    </location>
</feature>
<name>A0A0D2NNN5_HYPSF</name>
<dbReference type="OrthoDB" id="2893324at2759"/>
<organism evidence="2 3">
    <name type="scientific">Hypholoma sublateritium (strain FD-334 SS-4)</name>
    <dbReference type="NCBI Taxonomy" id="945553"/>
    <lineage>
        <taxon>Eukaryota</taxon>
        <taxon>Fungi</taxon>
        <taxon>Dikarya</taxon>
        <taxon>Basidiomycota</taxon>
        <taxon>Agaricomycotina</taxon>
        <taxon>Agaricomycetes</taxon>
        <taxon>Agaricomycetidae</taxon>
        <taxon>Agaricales</taxon>
        <taxon>Agaricineae</taxon>
        <taxon>Strophariaceae</taxon>
        <taxon>Hypholoma</taxon>
    </lineage>
</organism>
<reference evidence="3" key="1">
    <citation type="submission" date="2014-04" db="EMBL/GenBank/DDBJ databases">
        <title>Evolutionary Origins and Diversification of the Mycorrhizal Mutualists.</title>
        <authorList>
            <consortium name="DOE Joint Genome Institute"/>
            <consortium name="Mycorrhizal Genomics Consortium"/>
            <person name="Kohler A."/>
            <person name="Kuo A."/>
            <person name="Nagy L.G."/>
            <person name="Floudas D."/>
            <person name="Copeland A."/>
            <person name="Barry K.W."/>
            <person name="Cichocki N."/>
            <person name="Veneault-Fourrey C."/>
            <person name="LaButti K."/>
            <person name="Lindquist E.A."/>
            <person name="Lipzen A."/>
            <person name="Lundell T."/>
            <person name="Morin E."/>
            <person name="Murat C."/>
            <person name="Riley R."/>
            <person name="Ohm R."/>
            <person name="Sun H."/>
            <person name="Tunlid A."/>
            <person name="Henrissat B."/>
            <person name="Grigoriev I.V."/>
            <person name="Hibbett D.S."/>
            <person name="Martin F."/>
        </authorList>
    </citation>
    <scope>NUCLEOTIDE SEQUENCE [LARGE SCALE GENOMIC DNA]</scope>
    <source>
        <strain evidence="3">FD-334 SS-4</strain>
    </source>
</reference>
<evidence type="ECO:0000313" key="3">
    <source>
        <dbReference type="Proteomes" id="UP000054270"/>
    </source>
</evidence>
<dbReference type="Gene3D" id="3.40.50.450">
    <property type="match status" value="1"/>
</dbReference>
<evidence type="ECO:0008006" key="4">
    <source>
        <dbReference type="Google" id="ProtNLM"/>
    </source>
</evidence>
<evidence type="ECO:0000313" key="2">
    <source>
        <dbReference type="EMBL" id="KJA18396.1"/>
    </source>
</evidence>
<dbReference type="AlphaFoldDB" id="A0A0D2NNN5"/>
<sequence length="177" mass="20251">MANYESQKKTHNNARIIHAPRNEPPSSSRRSLFLSGSTDAATTTDWRAVVSTSLDHLPISIYDPQRPDWDSTWIPDISFAPFREQVEWELKMLESVDVIAVYFSPRSESPITLLELGLFTNTKKAVVACPKEFWRRGNVEIVCARYGVKMVENLDDLVQELERRLTEKTPDQLAISK</sequence>
<feature type="compositionally biased region" description="Low complexity" evidence="1">
    <location>
        <begin position="24"/>
        <end position="36"/>
    </location>
</feature>
<evidence type="ECO:0000256" key="1">
    <source>
        <dbReference type="SAM" id="MobiDB-lite"/>
    </source>
</evidence>
<dbReference type="OMA" id="YREQVEW"/>
<dbReference type="Proteomes" id="UP000054270">
    <property type="component" value="Unassembled WGS sequence"/>
</dbReference>
<dbReference type="Pfam" id="PF15891">
    <property type="entry name" value="Nuc_deoxyri_tr2"/>
    <property type="match status" value="1"/>
</dbReference>
<gene>
    <name evidence="2" type="ORF">HYPSUDRAFT_190962</name>
</gene>
<accession>A0A0D2NNN5</accession>
<protein>
    <recommendedName>
        <fullName evidence="4">TIR domain-containing protein</fullName>
    </recommendedName>
</protein>
<proteinExistence type="predicted"/>
<dbReference type="InterPro" id="IPR039470">
    <property type="entry name" value="Nuc_deoxyri_tr2"/>
</dbReference>
<dbReference type="EMBL" id="KN817589">
    <property type="protein sequence ID" value="KJA18396.1"/>
    <property type="molecule type" value="Genomic_DNA"/>
</dbReference>